<name>A0A1I6VYV7_9SPHI</name>
<gene>
    <name evidence="2" type="ORF">SAMN05660206_12022</name>
</gene>
<reference evidence="2 3" key="1">
    <citation type="submission" date="2016-10" db="EMBL/GenBank/DDBJ databases">
        <authorList>
            <person name="de Groot N.N."/>
        </authorList>
    </citation>
    <scope>NUCLEOTIDE SEQUENCE [LARGE SCALE GENOMIC DNA]</scope>
    <source>
        <strain evidence="2 3">DSM 22789</strain>
    </source>
</reference>
<dbReference type="STRING" id="683125.SAMN05660206_12022"/>
<dbReference type="PROSITE" id="PS51257">
    <property type="entry name" value="PROKAR_LIPOPROTEIN"/>
    <property type="match status" value="1"/>
</dbReference>
<sequence length="159" mass="17944">MRFILFLAMIALFAGCQSNTRPSETDSKQSNVEEQSTETDYQVAERFLNEYVVLESDDVEQWIQQHILLTNSFKATYLNIMEAARKEDPEIGLGFDPILNGQDFPSTFTIADIDSTTGYVTLKGVEWADFLLVVRVVKQNETSLLDGAGIVNIPEEVRK</sequence>
<proteinExistence type="predicted"/>
<organism evidence="2 3">
    <name type="scientific">Sphingobacterium wenxiniae</name>
    <dbReference type="NCBI Taxonomy" id="683125"/>
    <lineage>
        <taxon>Bacteria</taxon>
        <taxon>Pseudomonadati</taxon>
        <taxon>Bacteroidota</taxon>
        <taxon>Sphingobacteriia</taxon>
        <taxon>Sphingobacteriales</taxon>
        <taxon>Sphingobacteriaceae</taxon>
        <taxon>Sphingobacterium</taxon>
    </lineage>
</organism>
<dbReference type="Proteomes" id="UP000198785">
    <property type="component" value="Unassembled WGS sequence"/>
</dbReference>
<protein>
    <submittedName>
        <fullName evidence="2">Uncharacterized protein</fullName>
    </submittedName>
</protein>
<evidence type="ECO:0000313" key="3">
    <source>
        <dbReference type="Proteomes" id="UP000198785"/>
    </source>
</evidence>
<dbReference type="AlphaFoldDB" id="A0A1I6VYV7"/>
<keyword evidence="3" id="KW-1185">Reference proteome</keyword>
<accession>A0A1I6VYV7</accession>
<evidence type="ECO:0000313" key="2">
    <source>
        <dbReference type="EMBL" id="SFT18905.1"/>
    </source>
</evidence>
<dbReference type="EMBL" id="FOZZ01000020">
    <property type="protein sequence ID" value="SFT18905.1"/>
    <property type="molecule type" value="Genomic_DNA"/>
</dbReference>
<feature type="region of interest" description="Disordered" evidence="1">
    <location>
        <begin position="19"/>
        <end position="38"/>
    </location>
</feature>
<evidence type="ECO:0000256" key="1">
    <source>
        <dbReference type="SAM" id="MobiDB-lite"/>
    </source>
</evidence>